<dbReference type="Gene3D" id="2.180.10.10">
    <property type="entry name" value="RHS repeat-associated core"/>
    <property type="match status" value="4"/>
</dbReference>
<dbReference type="InterPro" id="IPR022385">
    <property type="entry name" value="Rhs_assc_core"/>
</dbReference>
<dbReference type="Pfam" id="PF25023">
    <property type="entry name" value="TEN_YD-shell"/>
    <property type="match status" value="4"/>
</dbReference>
<evidence type="ECO:0000259" key="4">
    <source>
        <dbReference type="Pfam" id="PF25023"/>
    </source>
</evidence>
<evidence type="ECO:0008006" key="7">
    <source>
        <dbReference type="Google" id="ProtNLM"/>
    </source>
</evidence>
<accession>A0A2N1PIP4</accession>
<feature type="domain" description="DUF6531" evidence="3">
    <location>
        <begin position="474"/>
        <end position="546"/>
    </location>
</feature>
<dbReference type="EMBL" id="PGXC01000057">
    <property type="protein sequence ID" value="PKK88218.1"/>
    <property type="molecule type" value="Genomic_DNA"/>
</dbReference>
<keyword evidence="1" id="KW-0677">Repeat</keyword>
<dbReference type="InterPro" id="IPR006530">
    <property type="entry name" value="YD"/>
</dbReference>
<feature type="domain" description="Teneurin-like YD-shell" evidence="4">
    <location>
        <begin position="851"/>
        <end position="1016"/>
    </location>
</feature>
<sequence length="1944" mass="215499">MRGFRRFVIFWFVCFQFLLVSSLFAQIASDSLSESEPSMIYSVSESLTSPVLSSSINMLGSTQSYLMYDPLDGSTQGSQNFSGYFDGILNQAAVFNGAQNYLQYSSDTQIPRSGAIQFYLFTPGFYPAINGDIIFTQAGYGGASRGDIHLLLLPTNRLWFGQWPARTGDYWNRLESPLPFFQWVKITVVYGTFGMYLYVDDQLAASDLTRQIPMSLRPFYFGTRRFYGTETAFTGLLDEIITFTEPQVKIITPVSGTIFTTTGDREFVGTGIGLTWYHQGVPIGSGNIAKINLSPGEHEITLSGQDFIGQPNSHTITVSVESNLEIDSVVATPTALWLDDSGAGSGVVFRATTTDTGTVNFKVQTPSGTVISLGSSSAVQQGDEYVAKLSWWGQAGLEEGIYTIIAEAGTTSKSSTFEVKHTTVSLIGLGKWMKNTKDPAAILPSFAAAEVCPLEPWETMLSLPDGYFSSIAVGDPVNTSSGNLSVPEVDFTIKDRRSFAVARIYNSLEPEIGSFGRGWSSPLLVNLEITDDYVVFTNSDGSRLLFNRTGASFASAAPTDLKLEYNADTEFYTLSHPTGATWIFNSNGQIIQMLRSCCGQGASDAIVFSYDAAGKLAQVNTPSGKSISFTFDADDLITVITDSTGRTHTYTYDDDKNLISVTDPLNRETTYSYDEAGFMTSYTKPGNKTTVITYFEHRVASIKDPTGAQSTFAWDFDNRKLVLTDFAGIVHEYAFDAEWRMISYSVPSANLSKEFSAAAGRVAAIKDSLNYSDHYSYDENSSYKSHTDKLGNVTTFTWHPTLKKLTGKTDALGRTWSYEWCSRGNLIKETDPAGHEVTYTYDSHNNRTSKTDALGHITRYVYDTTGNYLIQTIDAMGGVSSFTYDVRGNLTASTDQLGRTTSYEYDLIDRLIKSTYPDGRFTAITYDAAGNIASRIDNLGRVTAYTYDANGKLLTTTRPDNTVLAHAYDAAGRRISSTDALGRITAYEYNALDNMVKVTYPDQTYQTYVYDTEKRLISSSDELGNATTYEYDPMGRMFATVDPAGSRNESQYDAVGRKVAAKDPLGRITAYEYDVLDRVVKTTAPDLTTNTASYDAVGNLLVSTNALNQQTVYEYDALNRQIKTTQPNGAQFSTVYDAVGQVISKTDALGNSTVNAYDNAGRRISTTNALNHVWQYVYDAAGRLVRTVDPMNGVATMTYDVMDRVVTESDAIGRLTAYEYDASGKRIAKTDAMGRRSLYGYDTRDRLTAEVDAEGRMVSHGYDAAGHKISLTDGAGRVWRWVYDSLGRVTAEIDPLGNQVLNSYNAVGSLVFKTNARAQATGYEYDLMNRLVKINYPDSTEATFSYDALGRELVRSGIAGTVAKTYDMVGNLLSETFVNQNKGWSYSYDLMGNRIQAISPENETFTYRYDNLYRLSELNTGKSSEMITYAYDALGRNIEEKRVDSTTANTFDAAGQLLVMKHYSNADTSKVLALRQYSYDPAGNRISMADEAGNNTVYSYDDSNWLTRVVYPNADVVAYTYNGAGDRLTEQHNQDVAVTYSYDAAGRMTGKGDEAFEYDADGNMLSDNTSFYTWNSDNRLIQVEKTLEGCRHDKYQGYGYGHLKHGRTIVAYENYDYLPNDWRRVARKLTRYVPQNNGKGNDNTTTEQSTFYSVYDGNDESHEYLLSEVAANKNKPAHNELKLVREFVNGPGTDDIKYTRYGVTSLAMLKDGLGSIIALTGAEAQIVAQIGYNAWGEFMWSGNDEGAPCSVDQLGAYLERIQNTRNFGKTAHNGWNFGRHFASELSPYLYTARRYSDFTGQYYNRHRFYSPALGRFVSKDPISFRGGHNLWRYADNNPMRWVDPLGLFDVLLYDDSFNEAAMLAQKTIETGTLNDPLIIPGSSLSSITALKDSLKAASQSKVAQIDRFIFSGHGLLPENYPTLEPLMINPSLFLDPCYFGSIIF</sequence>
<dbReference type="SUPFAM" id="SSF69304">
    <property type="entry name" value="Tricorn protease N-terminal domain"/>
    <property type="match status" value="1"/>
</dbReference>
<dbReference type="Proteomes" id="UP000233256">
    <property type="component" value="Unassembled WGS sequence"/>
</dbReference>
<dbReference type="InterPro" id="IPR045351">
    <property type="entry name" value="DUF6531"/>
</dbReference>
<gene>
    <name evidence="5" type="ORF">CVV64_19660</name>
</gene>
<dbReference type="SUPFAM" id="SSF69322">
    <property type="entry name" value="Tricorn protease domain 2"/>
    <property type="match status" value="1"/>
</dbReference>
<evidence type="ECO:0000256" key="1">
    <source>
        <dbReference type="ARBA" id="ARBA00022737"/>
    </source>
</evidence>
<feature type="signal peptide" evidence="2">
    <location>
        <begin position="1"/>
        <end position="25"/>
    </location>
</feature>
<protein>
    <recommendedName>
        <fullName evidence="7">LamG-like jellyroll fold domain-containing protein</fullName>
    </recommendedName>
</protein>
<feature type="domain" description="Teneurin-like YD-shell" evidence="4">
    <location>
        <begin position="575"/>
        <end position="717"/>
    </location>
</feature>
<evidence type="ECO:0000259" key="3">
    <source>
        <dbReference type="Pfam" id="PF20148"/>
    </source>
</evidence>
<dbReference type="Pfam" id="PF05593">
    <property type="entry name" value="RHS_repeat"/>
    <property type="match status" value="2"/>
</dbReference>
<organism evidence="5 6">
    <name type="scientific">Candidatus Wallbacteria bacterium HGW-Wallbacteria-1</name>
    <dbReference type="NCBI Taxonomy" id="2013854"/>
    <lineage>
        <taxon>Bacteria</taxon>
        <taxon>Candidatus Walliibacteriota</taxon>
    </lineage>
</organism>
<dbReference type="Pfam" id="PF13385">
    <property type="entry name" value="Laminin_G_3"/>
    <property type="match status" value="1"/>
</dbReference>
<dbReference type="NCBIfam" id="TIGR03696">
    <property type="entry name" value="Rhs_assc_core"/>
    <property type="match status" value="1"/>
</dbReference>
<dbReference type="InterPro" id="IPR056823">
    <property type="entry name" value="TEN-like_YD-shell"/>
</dbReference>
<proteinExistence type="predicted"/>
<dbReference type="InterPro" id="IPR013320">
    <property type="entry name" value="ConA-like_dom_sf"/>
</dbReference>
<comment type="caution">
    <text evidence="5">The sequence shown here is derived from an EMBL/GenBank/DDBJ whole genome shotgun (WGS) entry which is preliminary data.</text>
</comment>
<dbReference type="PANTHER" id="PTHR32305:SF15">
    <property type="entry name" value="PROTEIN RHSA-RELATED"/>
    <property type="match status" value="1"/>
</dbReference>
<name>A0A2N1PIP4_9BACT</name>
<dbReference type="InterPro" id="IPR050708">
    <property type="entry name" value="T6SS_VgrG/RHS"/>
</dbReference>
<evidence type="ECO:0000313" key="5">
    <source>
        <dbReference type="EMBL" id="PKK88218.1"/>
    </source>
</evidence>
<feature type="domain" description="Teneurin-like YD-shell" evidence="4">
    <location>
        <begin position="1490"/>
        <end position="1616"/>
    </location>
</feature>
<dbReference type="InterPro" id="IPR031325">
    <property type="entry name" value="RHS_repeat"/>
</dbReference>
<evidence type="ECO:0000313" key="6">
    <source>
        <dbReference type="Proteomes" id="UP000233256"/>
    </source>
</evidence>
<dbReference type="Pfam" id="PF20148">
    <property type="entry name" value="DUF6531"/>
    <property type="match status" value="1"/>
</dbReference>
<reference evidence="5 6" key="1">
    <citation type="journal article" date="2017" name="ISME J.">
        <title>Potential for microbial H2 and metal transformations associated with novel bacteria and archaea in deep terrestrial subsurface sediments.</title>
        <authorList>
            <person name="Hernsdorf A.W."/>
            <person name="Amano Y."/>
            <person name="Miyakawa K."/>
            <person name="Ise K."/>
            <person name="Suzuki Y."/>
            <person name="Anantharaman K."/>
            <person name="Probst A."/>
            <person name="Burstein D."/>
            <person name="Thomas B.C."/>
            <person name="Banfield J.F."/>
        </authorList>
    </citation>
    <scope>NUCLEOTIDE SEQUENCE [LARGE SCALE GENOMIC DNA]</scope>
    <source>
        <strain evidence="5">HGW-Wallbacteria-1</strain>
    </source>
</reference>
<feature type="chain" id="PRO_5014761491" description="LamG-like jellyroll fold domain-containing protein" evidence="2">
    <location>
        <begin position="26"/>
        <end position="1944"/>
    </location>
</feature>
<feature type="domain" description="Teneurin-like YD-shell" evidence="4">
    <location>
        <begin position="1134"/>
        <end position="1285"/>
    </location>
</feature>
<keyword evidence="2" id="KW-0732">Signal</keyword>
<dbReference type="NCBIfam" id="TIGR01643">
    <property type="entry name" value="YD_repeat_2x"/>
    <property type="match status" value="17"/>
</dbReference>
<dbReference type="SUPFAM" id="SSF49899">
    <property type="entry name" value="Concanavalin A-like lectins/glucanases"/>
    <property type="match status" value="1"/>
</dbReference>
<dbReference type="PANTHER" id="PTHR32305">
    <property type="match status" value="1"/>
</dbReference>
<evidence type="ECO:0000256" key="2">
    <source>
        <dbReference type="SAM" id="SignalP"/>
    </source>
</evidence>